<dbReference type="GO" id="GO:0005576">
    <property type="term" value="C:extracellular region"/>
    <property type="evidence" value="ECO:0007669"/>
    <property type="project" value="TreeGrafter"/>
</dbReference>
<dbReference type="Proteomes" id="UP000037179">
    <property type="component" value="Unassembled WGS sequence"/>
</dbReference>
<evidence type="ECO:0000313" key="4">
    <source>
        <dbReference type="Proteomes" id="UP000037179"/>
    </source>
</evidence>
<dbReference type="AlphaFoldDB" id="A0A0B8NB36"/>
<evidence type="ECO:0000259" key="1">
    <source>
        <dbReference type="Pfam" id="PF02470"/>
    </source>
</evidence>
<sequence>MKWGSLASLGGIAVVTVVGASYLTFGVVRADPFAHYTDASMVMPNSGGLSVGSPILLTGMKVGKVTSVDSTARGVEVGFRIDGDRKLPTNSDITIEQLSALGEPYVEFRPKVAGGPYLTDGQRLDTASIKSPLSIPEVSRLVNKVMNQLDPKVAASLASTLGSAFQGTDSSMPNLTRAGDLLAQAIMSREPKIAQLLNSFQVAASDMAGMGEATAAAAPAFVRFEQSLEELINAVGRVVDRAPGVQAYVDGNGLAPFLAQLSDGLQQAGPELKALAPQLQPLADAVRTAGPQINISSLISQALASTGDGAVRVQVNVK</sequence>
<proteinExistence type="predicted"/>
<name>A0A0B8NB36_9NOCA</name>
<dbReference type="RefSeq" id="WP_033086791.1">
    <property type="nucleotide sequence ID" value="NZ_AP017900.1"/>
</dbReference>
<protein>
    <submittedName>
        <fullName evidence="3">Mce family protein</fullName>
    </submittedName>
</protein>
<reference evidence="4" key="1">
    <citation type="submission" date="2015-07" db="EMBL/GenBank/DDBJ databases">
        <title>Nocardia seriolae U-1 whole genome shotgun sequence.</title>
        <authorList>
            <person name="Imajoh M."/>
            <person name="Fukumoto Y."/>
            <person name="Sukeda M."/>
            <person name="Yamane J."/>
            <person name="Yamasaki K."/>
            <person name="Shimizu M."/>
            <person name="Ohnishi K."/>
            <person name="Oshima S."/>
        </authorList>
    </citation>
    <scope>NUCLEOTIDE SEQUENCE [LARGE SCALE GENOMIC DNA]</scope>
    <source>
        <strain evidence="4">U-1</strain>
    </source>
</reference>
<reference evidence="3 4" key="2">
    <citation type="journal article" date="2016" name="Genome Announc.">
        <title>Draft Genome Sequence of Erythromycin- and Oxytetracycline-Sensitive Nocardia seriolae Strain U-1 (NBRC 110359).</title>
        <authorList>
            <person name="Imajoh M."/>
            <person name="Sukeda M."/>
            <person name="Shimizu M."/>
            <person name="Yamane J."/>
            <person name="Ohnishi K."/>
            <person name="Oshima S."/>
        </authorList>
    </citation>
    <scope>NUCLEOTIDE SEQUENCE [LARGE SCALE GENOMIC DNA]</scope>
    <source>
        <strain evidence="3 4">U-1</strain>
    </source>
</reference>
<evidence type="ECO:0000313" key="3">
    <source>
        <dbReference type="EMBL" id="GAP27897.1"/>
    </source>
</evidence>
<reference evidence="2 5" key="3">
    <citation type="submission" date="2016-10" db="EMBL/GenBank/DDBJ databases">
        <title>Genome sequence of Nocardia seriolae strain EM150506, isolated from Anguila japonica.</title>
        <authorList>
            <person name="Han H.-J."/>
        </authorList>
    </citation>
    <scope>NUCLEOTIDE SEQUENCE [LARGE SCALE GENOMIC DNA]</scope>
    <source>
        <strain evidence="2 5">EM150506</strain>
    </source>
</reference>
<dbReference type="InterPro" id="IPR003399">
    <property type="entry name" value="Mce/MlaD"/>
</dbReference>
<feature type="domain" description="Mce/MlaD" evidence="1">
    <location>
        <begin position="40"/>
        <end position="110"/>
    </location>
</feature>
<evidence type="ECO:0000313" key="5">
    <source>
        <dbReference type="Proteomes" id="UP000180166"/>
    </source>
</evidence>
<dbReference type="PANTHER" id="PTHR33371:SF16">
    <property type="entry name" value="MCE-FAMILY PROTEIN MCE3F"/>
    <property type="match status" value="1"/>
</dbReference>
<evidence type="ECO:0000313" key="2">
    <source>
        <dbReference type="EMBL" id="APB01151.1"/>
    </source>
</evidence>
<dbReference type="Proteomes" id="UP000180166">
    <property type="component" value="Chromosome"/>
</dbReference>
<dbReference type="PANTHER" id="PTHR33371">
    <property type="entry name" value="INTERMEMBRANE PHOSPHOLIPID TRANSPORT SYSTEM BINDING PROTEIN MLAD-RELATED"/>
    <property type="match status" value="1"/>
</dbReference>
<dbReference type="EMBL" id="CP017839">
    <property type="protein sequence ID" value="APB01151.1"/>
    <property type="molecule type" value="Genomic_DNA"/>
</dbReference>
<dbReference type="EMBL" id="BBYQ01000024">
    <property type="protein sequence ID" value="GAP27897.1"/>
    <property type="molecule type" value="Genomic_DNA"/>
</dbReference>
<keyword evidence="4" id="KW-1185">Reference proteome</keyword>
<organism evidence="3 4">
    <name type="scientific">Nocardia seriolae</name>
    <dbReference type="NCBI Taxonomy" id="37332"/>
    <lineage>
        <taxon>Bacteria</taxon>
        <taxon>Bacillati</taxon>
        <taxon>Actinomycetota</taxon>
        <taxon>Actinomycetes</taxon>
        <taxon>Mycobacteriales</taxon>
        <taxon>Nocardiaceae</taxon>
        <taxon>Nocardia</taxon>
    </lineage>
</organism>
<dbReference type="InterPro" id="IPR052336">
    <property type="entry name" value="MlaD_Phospholipid_Transporter"/>
</dbReference>
<dbReference type="Pfam" id="PF02470">
    <property type="entry name" value="MlaD"/>
    <property type="match status" value="1"/>
</dbReference>
<gene>
    <name evidence="2" type="ORF">NS506_07126</name>
    <name evidence="3" type="ORF">NSK11_contig00024-0062</name>
</gene>
<dbReference type="OrthoDB" id="4371474at2"/>
<dbReference type="KEGG" id="nsr:NS506_07126"/>
<accession>A0A0B8NB36</accession>